<evidence type="ECO:0000313" key="9">
    <source>
        <dbReference type="EMBL" id="CAK8673845.1"/>
    </source>
</evidence>
<organism evidence="9 10">
    <name type="scientific">Clavelina lepadiformis</name>
    <name type="common">Light-bulb sea squirt</name>
    <name type="synonym">Ascidia lepadiformis</name>
    <dbReference type="NCBI Taxonomy" id="159417"/>
    <lineage>
        <taxon>Eukaryota</taxon>
        <taxon>Metazoa</taxon>
        <taxon>Chordata</taxon>
        <taxon>Tunicata</taxon>
        <taxon>Ascidiacea</taxon>
        <taxon>Aplousobranchia</taxon>
        <taxon>Clavelinidae</taxon>
        <taxon>Clavelina</taxon>
    </lineage>
</organism>
<dbReference type="PROSITE" id="PS51828">
    <property type="entry name" value="PTX_2"/>
    <property type="match status" value="1"/>
</dbReference>
<dbReference type="EMBL" id="CAWYQH010000002">
    <property type="protein sequence ID" value="CAK8673845.1"/>
    <property type="molecule type" value="Genomic_DNA"/>
</dbReference>
<dbReference type="SMART" id="SM00159">
    <property type="entry name" value="PTX"/>
    <property type="match status" value="1"/>
</dbReference>
<evidence type="ECO:0000256" key="1">
    <source>
        <dbReference type="ARBA" id="ARBA00001913"/>
    </source>
</evidence>
<name>A0ABP0F5Z4_CLALP</name>
<evidence type="ECO:0000256" key="6">
    <source>
        <dbReference type="PROSITE-ProRule" id="PRU01172"/>
    </source>
</evidence>
<feature type="domain" description="Pentraxin (PTX)" evidence="8">
    <location>
        <begin position="412"/>
        <end position="616"/>
    </location>
</feature>
<evidence type="ECO:0000256" key="4">
    <source>
        <dbReference type="ARBA" id="ARBA00023157"/>
    </source>
</evidence>
<protein>
    <recommendedName>
        <fullName evidence="8">Pentraxin (PTX) domain-containing protein</fullName>
    </recommendedName>
</protein>
<evidence type="ECO:0000256" key="3">
    <source>
        <dbReference type="ARBA" id="ARBA00022837"/>
    </source>
</evidence>
<dbReference type="PANTHER" id="PTHR19277">
    <property type="entry name" value="PENTRAXIN"/>
    <property type="match status" value="1"/>
</dbReference>
<dbReference type="Pfam" id="PF00354">
    <property type="entry name" value="Pentaxin"/>
    <property type="match status" value="1"/>
</dbReference>
<reference evidence="9 10" key="1">
    <citation type="submission" date="2024-02" db="EMBL/GenBank/DDBJ databases">
        <authorList>
            <person name="Daric V."/>
            <person name="Darras S."/>
        </authorList>
    </citation>
    <scope>NUCLEOTIDE SEQUENCE [LARGE SCALE GENOMIC DNA]</scope>
</reference>
<dbReference type="PANTHER" id="PTHR19277:SF125">
    <property type="entry name" value="B6"/>
    <property type="match status" value="1"/>
</dbReference>
<evidence type="ECO:0000256" key="5">
    <source>
        <dbReference type="ARBA" id="ARBA00023180"/>
    </source>
</evidence>
<dbReference type="InterPro" id="IPR051360">
    <property type="entry name" value="Neuronal_Pentraxin_Related"/>
</dbReference>
<keyword evidence="4" id="KW-1015">Disulfide bond</keyword>
<dbReference type="InterPro" id="IPR001759">
    <property type="entry name" value="PTX_dom"/>
</dbReference>
<gene>
    <name evidence="9" type="ORF">CVLEPA_LOCUS3592</name>
</gene>
<keyword evidence="10" id="KW-1185">Reference proteome</keyword>
<evidence type="ECO:0000256" key="7">
    <source>
        <dbReference type="SAM" id="MobiDB-lite"/>
    </source>
</evidence>
<keyword evidence="5" id="KW-0325">Glycoprotein</keyword>
<sequence>MGNSNNKYDEVAVNAHYKCSTISNDLDRGEAMYENIALEVDNVDQECFSNNFGSANFSNNRKKLREINDAKLEDENNRSKTSQAIVRIKPTLSNTTVLHGKQVESNVMEPSKAKKKTLSRTLSDPSFTRTVNRMEQIPEIKVDVDKDAGNPEKKSFGKRMSIAFDKTNANYDKVNETLGKVEELGEKIGFEISPLSSVGGGASADAAAAAPTAPIPQVGGVSGGGAPPPGGSGVSSDTAMKASSLVILLALGSTIVVALHQINTSFQNHHHWEKNTTEEFLDMMYKFGEYYRTKSESRDTDVHNIIIQFSNVSNESPPVLETPAMLPTRDVINSSELAALKEKQSNLGQGLESLSLNITDRLNILQKLIANLSSDTSEITTRLNKTDRLMDQLSEAINDTIEEVKKPDLTCPVFGYNFPRDRQITDYVRYESYIPRLFAATFCMWVRAKSLVKSVLLSYAVNVGSDNELTFRIRNSSLLEAFVKGVKFNFPVPNLVASPERQHFCFTFSTREDEVAVYVNGIKRGSHVYRRSFTLAGGSLIIGQEQDEQDAKRLDPEQAFQGRLENYLIWPRKLNNEEIENLYQLCHCPQDFLVKPTLDRVRLYGNANYFIPRTCPVP</sequence>
<comment type="cofactor">
    <cofactor evidence="1">
        <name>Ca(2+)</name>
        <dbReference type="ChEBI" id="CHEBI:29108"/>
    </cofactor>
</comment>
<dbReference type="Gene3D" id="2.60.120.200">
    <property type="match status" value="1"/>
</dbReference>
<proteinExistence type="predicted"/>
<dbReference type="SUPFAM" id="SSF49899">
    <property type="entry name" value="Concanavalin A-like lectins/glucanases"/>
    <property type="match status" value="1"/>
</dbReference>
<accession>A0ABP0F5Z4</accession>
<comment type="caution">
    <text evidence="9">The sequence shown here is derived from an EMBL/GenBank/DDBJ whole genome shotgun (WGS) entry which is preliminary data.</text>
</comment>
<evidence type="ECO:0000313" key="10">
    <source>
        <dbReference type="Proteomes" id="UP001642483"/>
    </source>
</evidence>
<keyword evidence="3" id="KW-0106">Calcium</keyword>
<dbReference type="InterPro" id="IPR013320">
    <property type="entry name" value="ConA-like_dom_sf"/>
</dbReference>
<comment type="caution">
    <text evidence="6">Lacks conserved residue(s) required for the propagation of feature annotation.</text>
</comment>
<keyword evidence="2" id="KW-0479">Metal-binding</keyword>
<feature type="region of interest" description="Disordered" evidence="7">
    <location>
        <begin position="218"/>
        <end position="237"/>
    </location>
</feature>
<evidence type="ECO:0000256" key="2">
    <source>
        <dbReference type="ARBA" id="ARBA00022723"/>
    </source>
</evidence>
<dbReference type="Proteomes" id="UP001642483">
    <property type="component" value="Unassembled WGS sequence"/>
</dbReference>
<evidence type="ECO:0000259" key="8">
    <source>
        <dbReference type="PROSITE" id="PS51828"/>
    </source>
</evidence>